<dbReference type="Proteomes" id="UP000291084">
    <property type="component" value="Chromosome 5"/>
</dbReference>
<name>A0A0S3S1P7_PHAAN</name>
<dbReference type="AlphaFoldDB" id="A0A0S3S1P7"/>
<keyword evidence="2" id="KW-1185">Reference proteome</keyword>
<proteinExistence type="predicted"/>
<gene>
    <name evidence="1" type="primary">Vigan.05G006300</name>
    <name evidence="1" type="ORF">VIGAN_05006300</name>
</gene>
<evidence type="ECO:0000313" key="2">
    <source>
        <dbReference type="Proteomes" id="UP000291084"/>
    </source>
</evidence>
<reference evidence="1 2" key="1">
    <citation type="journal article" date="2015" name="Sci. Rep.">
        <title>The power of single molecule real-time sequencing technology in the de novo assembly of a eukaryotic genome.</title>
        <authorList>
            <person name="Sakai H."/>
            <person name="Naito K."/>
            <person name="Ogiso-Tanaka E."/>
            <person name="Takahashi Y."/>
            <person name="Iseki K."/>
            <person name="Muto C."/>
            <person name="Satou K."/>
            <person name="Teruya K."/>
            <person name="Shiroma A."/>
            <person name="Shimoji M."/>
            <person name="Hirano T."/>
            <person name="Itoh T."/>
            <person name="Kaga A."/>
            <person name="Tomooka N."/>
        </authorList>
    </citation>
    <scope>NUCLEOTIDE SEQUENCE [LARGE SCALE GENOMIC DNA]</scope>
    <source>
        <strain evidence="2">cv. Shumari</strain>
    </source>
</reference>
<accession>A0A0S3S1P7</accession>
<dbReference type="EMBL" id="AP015038">
    <property type="protein sequence ID" value="BAT86754.1"/>
    <property type="molecule type" value="Genomic_DNA"/>
</dbReference>
<organism evidence="1 2">
    <name type="scientific">Vigna angularis var. angularis</name>
    <dbReference type="NCBI Taxonomy" id="157739"/>
    <lineage>
        <taxon>Eukaryota</taxon>
        <taxon>Viridiplantae</taxon>
        <taxon>Streptophyta</taxon>
        <taxon>Embryophyta</taxon>
        <taxon>Tracheophyta</taxon>
        <taxon>Spermatophyta</taxon>
        <taxon>Magnoliopsida</taxon>
        <taxon>eudicotyledons</taxon>
        <taxon>Gunneridae</taxon>
        <taxon>Pentapetalae</taxon>
        <taxon>rosids</taxon>
        <taxon>fabids</taxon>
        <taxon>Fabales</taxon>
        <taxon>Fabaceae</taxon>
        <taxon>Papilionoideae</taxon>
        <taxon>50 kb inversion clade</taxon>
        <taxon>NPAAA clade</taxon>
        <taxon>indigoferoid/millettioid clade</taxon>
        <taxon>Phaseoleae</taxon>
        <taxon>Vigna</taxon>
    </lineage>
</organism>
<protein>
    <submittedName>
        <fullName evidence="1">Uncharacterized protein</fullName>
    </submittedName>
</protein>
<sequence>MNQRHSPLACKVDGFFLFFGDNDKELVITTITNFTCNPTATWLYHNWFSRLLSPYLGRMQPHVPQSVCLCYLHRLFTIQAST</sequence>
<evidence type="ECO:0000313" key="1">
    <source>
        <dbReference type="EMBL" id="BAT86754.1"/>
    </source>
</evidence>